<keyword evidence="4" id="KW-1185">Reference proteome</keyword>
<dbReference type="InterPro" id="IPR000477">
    <property type="entry name" value="RT_dom"/>
</dbReference>
<reference evidence="3" key="1">
    <citation type="submission" date="2023-04" db="EMBL/GenBank/DDBJ databases">
        <title>Phytophthora lilii NBRC 32176.</title>
        <authorList>
            <person name="Ichikawa N."/>
            <person name="Sato H."/>
            <person name="Tonouchi N."/>
        </authorList>
    </citation>
    <scope>NUCLEOTIDE SEQUENCE</scope>
    <source>
        <strain evidence="3">NBRC 32176</strain>
    </source>
</reference>
<evidence type="ECO:0000313" key="3">
    <source>
        <dbReference type="EMBL" id="GMF37842.1"/>
    </source>
</evidence>
<dbReference type="AlphaFoldDB" id="A0A9W7CQX0"/>
<dbReference type="EMBL" id="BSXW01001587">
    <property type="protein sequence ID" value="GMF37842.1"/>
    <property type="molecule type" value="Genomic_DNA"/>
</dbReference>
<sequence>MTLLVHAPDQKGFPGRLIHQQIIFVRDLQHLLTTQRHKGLATFPDFAKAYDRVNRDYLFKVLERQGFGPKFMAWIRLMYKDSKCSLMLNGWAQAPLTPLRGVKQGDPLSPFRFDLCLVPLGNLLRKRQDLGISIGDGLKATVASFANDTVIFSKGKVELQKQLKLVNCYWKLNQSKSVIMSLNNRCPPPRINPLRSRQLGETVRYLGIPFGNCDTSLGLANDLDRKLTTKLRLWKGRAQTLLGRKLIVQTLILLLLWYFTSAMIIPNRFINRWQAMISQFVHYNRIGTGKRGVNVVKTEFALTPKDNDGIGIPNVKIY</sequence>
<protein>
    <submittedName>
        <fullName evidence="3">Unnamed protein product</fullName>
    </submittedName>
</protein>
<keyword evidence="1" id="KW-1133">Transmembrane helix</keyword>
<comment type="caution">
    <text evidence="3">The sequence shown here is derived from an EMBL/GenBank/DDBJ whole genome shotgun (WGS) entry which is preliminary data.</text>
</comment>
<evidence type="ECO:0000256" key="1">
    <source>
        <dbReference type="SAM" id="Phobius"/>
    </source>
</evidence>
<evidence type="ECO:0000313" key="4">
    <source>
        <dbReference type="Proteomes" id="UP001165083"/>
    </source>
</evidence>
<dbReference type="PROSITE" id="PS50878">
    <property type="entry name" value="RT_POL"/>
    <property type="match status" value="1"/>
</dbReference>
<accession>A0A9W7CQX0</accession>
<dbReference type="OrthoDB" id="161877at2759"/>
<gene>
    <name evidence="3" type="ORF">Plil01_001588600</name>
</gene>
<dbReference type="PANTHER" id="PTHR19446">
    <property type="entry name" value="REVERSE TRANSCRIPTASES"/>
    <property type="match status" value="1"/>
</dbReference>
<feature type="domain" description="Reverse transcriptase" evidence="2">
    <location>
        <begin position="1"/>
        <end position="210"/>
    </location>
</feature>
<proteinExistence type="predicted"/>
<name>A0A9W7CQX0_9STRA</name>
<keyword evidence="1" id="KW-0472">Membrane</keyword>
<dbReference type="Proteomes" id="UP001165083">
    <property type="component" value="Unassembled WGS sequence"/>
</dbReference>
<organism evidence="3 4">
    <name type="scientific">Phytophthora lilii</name>
    <dbReference type="NCBI Taxonomy" id="2077276"/>
    <lineage>
        <taxon>Eukaryota</taxon>
        <taxon>Sar</taxon>
        <taxon>Stramenopiles</taxon>
        <taxon>Oomycota</taxon>
        <taxon>Peronosporomycetes</taxon>
        <taxon>Peronosporales</taxon>
        <taxon>Peronosporaceae</taxon>
        <taxon>Phytophthora</taxon>
    </lineage>
</organism>
<dbReference type="Pfam" id="PF00078">
    <property type="entry name" value="RVT_1"/>
    <property type="match status" value="1"/>
</dbReference>
<keyword evidence="1" id="KW-0812">Transmembrane</keyword>
<evidence type="ECO:0000259" key="2">
    <source>
        <dbReference type="PROSITE" id="PS50878"/>
    </source>
</evidence>
<dbReference type="CDD" id="cd01650">
    <property type="entry name" value="RT_nLTR_like"/>
    <property type="match status" value="1"/>
</dbReference>
<feature type="transmembrane region" description="Helical" evidence="1">
    <location>
        <begin position="246"/>
        <end position="266"/>
    </location>
</feature>